<accession>A0ACB7YFB5</accession>
<name>A0ACB7YFB5_9ERIC</name>
<evidence type="ECO:0000313" key="1">
    <source>
        <dbReference type="EMBL" id="KAH7852337.1"/>
    </source>
</evidence>
<reference evidence="1 2" key="1">
    <citation type="journal article" date="2021" name="Hortic Res">
        <title>High-quality reference genome and annotation aids understanding of berry development for evergreen blueberry (Vaccinium darrowii).</title>
        <authorList>
            <person name="Yu J."/>
            <person name="Hulse-Kemp A.M."/>
            <person name="Babiker E."/>
            <person name="Staton M."/>
        </authorList>
    </citation>
    <scope>NUCLEOTIDE SEQUENCE [LARGE SCALE GENOMIC DNA]</scope>
    <source>
        <strain evidence="2">cv. NJ 8807/NJ 8810</strain>
        <tissue evidence="1">Young leaf</tissue>
    </source>
</reference>
<proteinExistence type="predicted"/>
<dbReference type="EMBL" id="CM037158">
    <property type="protein sequence ID" value="KAH7852337.1"/>
    <property type="molecule type" value="Genomic_DNA"/>
</dbReference>
<protein>
    <submittedName>
        <fullName evidence="1">Uncharacterized protein</fullName>
    </submittedName>
</protein>
<keyword evidence="2" id="KW-1185">Reference proteome</keyword>
<evidence type="ECO:0000313" key="2">
    <source>
        <dbReference type="Proteomes" id="UP000828048"/>
    </source>
</evidence>
<organism evidence="1 2">
    <name type="scientific">Vaccinium darrowii</name>
    <dbReference type="NCBI Taxonomy" id="229202"/>
    <lineage>
        <taxon>Eukaryota</taxon>
        <taxon>Viridiplantae</taxon>
        <taxon>Streptophyta</taxon>
        <taxon>Embryophyta</taxon>
        <taxon>Tracheophyta</taxon>
        <taxon>Spermatophyta</taxon>
        <taxon>Magnoliopsida</taxon>
        <taxon>eudicotyledons</taxon>
        <taxon>Gunneridae</taxon>
        <taxon>Pentapetalae</taxon>
        <taxon>asterids</taxon>
        <taxon>Ericales</taxon>
        <taxon>Ericaceae</taxon>
        <taxon>Vaccinioideae</taxon>
        <taxon>Vaccinieae</taxon>
        <taxon>Vaccinium</taxon>
    </lineage>
</organism>
<sequence>MAHINPTTVDDDLSTRFHSFHLTEEEQHEVALTHEDIKASEEECRTSLFGKIISQKQANFGGLKTTMELVRGNPKNFLVLEIGNGIYQFILPSETDVIRILNGKPWFFNNHFLNLQRWNPDLHPSQYCFNLTPDMGPNLGSPDSVHVDRVFFRWKPNTNYVVNKEDPTTLYFSHHRSSFTPLPPIFTYEVLKSSTNRFDPNKKIGDGGFCSVYLGNLPNGKIVVVKHLHKVKPHPSTAAISTKAFCNEILILSSINDPNMVKIHGYCPDLRALFIKEAEKGICASNRCGLDPARMGLFLCEGVRDGFDEREDGGVGQGVDKGVGEGGGISDGVLGGIWIRSCQERYSRRT</sequence>
<comment type="caution">
    <text evidence="1">The sequence shown here is derived from an EMBL/GenBank/DDBJ whole genome shotgun (WGS) entry which is preliminary data.</text>
</comment>
<gene>
    <name evidence="1" type="ORF">Vadar_023626</name>
</gene>
<dbReference type="Proteomes" id="UP000828048">
    <property type="component" value="Chromosome 8"/>
</dbReference>